<name>A0A346IME5_9VIRU</name>
<proteinExistence type="predicted"/>
<sequence length="89" mass="9624">MRAMLSDALGQLGHPCWILTLSFGGQVKLAFPARWARLVALPPAQSPTTRLKWHSGTAVTYQHGEVPAGMDPHPRHVDKCGLRTVTVAG</sequence>
<dbReference type="GeneID" id="41704301"/>
<dbReference type="RefSeq" id="YP_009551634.1">
    <property type="nucleotide sequence ID" value="NC_040490.1"/>
</dbReference>
<accession>A0A346IME5</accession>
<organism evidence="1 2">
    <name type="scientific">Colletotrichum fructicola chrysovirus 1</name>
    <dbReference type="NCBI Taxonomy" id="2304034"/>
    <lineage>
        <taxon>Viruses</taxon>
        <taxon>Riboviria</taxon>
        <taxon>Orthornavirae</taxon>
        <taxon>Duplornaviricota</taxon>
        <taxon>Chrymotiviricetes</taxon>
        <taxon>Ghabrivirales</taxon>
        <taxon>Alphatotivirineae</taxon>
        <taxon>Chrysoviridae</taxon>
        <taxon>Betachrysovirus</taxon>
        <taxon>Betachrysovirus colletotrichi</taxon>
    </lineage>
</organism>
<dbReference type="KEGG" id="vg:41704301"/>
<protein>
    <submittedName>
        <fullName evidence="1">Uncharacterized protein</fullName>
    </submittedName>
</protein>
<dbReference type="Proteomes" id="UP000288884">
    <property type="component" value="Genome"/>
</dbReference>
<keyword evidence="2" id="KW-1185">Reference proteome</keyword>
<evidence type="ECO:0000313" key="2">
    <source>
        <dbReference type="Proteomes" id="UP000288884"/>
    </source>
</evidence>
<dbReference type="EMBL" id="MG425975">
    <property type="protein sequence ID" value="AXP19680.1"/>
    <property type="molecule type" value="Genomic_RNA"/>
</dbReference>
<evidence type="ECO:0000313" key="1">
    <source>
        <dbReference type="EMBL" id="AXP19680.1"/>
    </source>
</evidence>
<reference evidence="1 2" key="1">
    <citation type="submission" date="2017-11" db="EMBL/GenBank/DDBJ databases">
        <title>Characterization of a novel hepta-segmented dsRNA virus from the phytopathogenic fungus Colletotrichum fructicola.</title>
        <authorList>
            <person name="Zhai L."/>
            <person name="Zhang M."/>
            <person name="Hong N."/>
            <person name="Wang G."/>
        </authorList>
    </citation>
    <scope>NUCLEOTIDE SEQUENCE [LARGE SCALE GENOMIC DNA]</scope>
    <source>
        <strain evidence="1">FJ-4</strain>
    </source>
</reference>